<proteinExistence type="predicted"/>
<dbReference type="Proteomes" id="UP000015103">
    <property type="component" value="Unassembled WGS sequence"/>
</dbReference>
<evidence type="ECO:0000313" key="2">
    <source>
        <dbReference type="Proteomes" id="UP000015103"/>
    </source>
</evidence>
<dbReference type="EnsemblMetazoa" id="RPRC008932-RA">
    <property type="protein sequence ID" value="RPRC008932-PA"/>
    <property type="gene ID" value="RPRC008932"/>
</dbReference>
<dbReference type="EMBL" id="ACPB03013444">
    <property type="status" value="NOT_ANNOTATED_CDS"/>
    <property type="molecule type" value="Genomic_DNA"/>
</dbReference>
<dbReference type="HOGENOM" id="CLU_3406731_0_0_1"/>
<keyword evidence="2" id="KW-1185">Reference proteome</keyword>
<evidence type="ECO:0000313" key="1">
    <source>
        <dbReference type="EnsemblMetazoa" id="RPRC008932-PA"/>
    </source>
</evidence>
<reference evidence="1" key="1">
    <citation type="submission" date="2015-05" db="UniProtKB">
        <authorList>
            <consortium name="EnsemblMetazoa"/>
        </authorList>
    </citation>
    <scope>IDENTIFICATION</scope>
</reference>
<dbReference type="AlphaFoldDB" id="T1HY12"/>
<dbReference type="EMBL" id="ACPB03013445">
    <property type="status" value="NOT_ANNOTATED_CDS"/>
    <property type="molecule type" value="Genomic_DNA"/>
</dbReference>
<sequence>MTDVVVCEIVIWMCEIVIWTIGGRLRLFGE</sequence>
<dbReference type="VEuPathDB" id="VectorBase:RPRC008932"/>
<name>T1HY12_RHOPR</name>
<accession>T1HY12</accession>
<protein>
    <submittedName>
        <fullName evidence="1">Uncharacterized protein</fullName>
    </submittedName>
</protein>
<dbReference type="InParanoid" id="T1HY12"/>
<organism evidence="1 2">
    <name type="scientific">Rhodnius prolixus</name>
    <name type="common">Triatomid bug</name>
    <dbReference type="NCBI Taxonomy" id="13249"/>
    <lineage>
        <taxon>Eukaryota</taxon>
        <taxon>Metazoa</taxon>
        <taxon>Ecdysozoa</taxon>
        <taxon>Arthropoda</taxon>
        <taxon>Hexapoda</taxon>
        <taxon>Insecta</taxon>
        <taxon>Pterygota</taxon>
        <taxon>Neoptera</taxon>
        <taxon>Paraneoptera</taxon>
        <taxon>Hemiptera</taxon>
        <taxon>Heteroptera</taxon>
        <taxon>Panheteroptera</taxon>
        <taxon>Cimicomorpha</taxon>
        <taxon>Reduviidae</taxon>
        <taxon>Triatominae</taxon>
        <taxon>Rhodnius</taxon>
    </lineage>
</organism>